<dbReference type="InterPro" id="IPR003439">
    <property type="entry name" value="ABC_transporter-like_ATP-bd"/>
</dbReference>
<protein>
    <submittedName>
        <fullName evidence="5">ABC transporter related</fullName>
    </submittedName>
</protein>
<dbReference type="InterPro" id="IPR017871">
    <property type="entry name" value="ABC_transporter-like_CS"/>
</dbReference>
<dbReference type="SUPFAM" id="SSF52540">
    <property type="entry name" value="P-loop containing nucleoside triphosphate hydrolases"/>
    <property type="match status" value="1"/>
</dbReference>
<dbReference type="PROSITE" id="PS00211">
    <property type="entry name" value="ABC_TRANSPORTER_1"/>
    <property type="match status" value="1"/>
</dbReference>
<dbReference type="Proteomes" id="UP000000628">
    <property type="component" value="Chromosome"/>
</dbReference>
<evidence type="ECO:0000259" key="4">
    <source>
        <dbReference type="PROSITE" id="PS50893"/>
    </source>
</evidence>
<dbReference type="eggNOG" id="COG1136">
    <property type="taxonomic scope" value="Bacteria"/>
</dbReference>
<evidence type="ECO:0000313" key="6">
    <source>
        <dbReference type="Proteomes" id="UP000000628"/>
    </source>
</evidence>
<dbReference type="EMBL" id="CP001706">
    <property type="protein sequence ID" value="ACV08143.1"/>
    <property type="molecule type" value="Genomic_DNA"/>
</dbReference>
<sequence>MTAVINATHLSRTFPGNPPIHALRDATLRVEPGEKLAIYGPSGAGKSTLLNLLGLLDAPTSGSYTVLGEETASMPARTKDHLRSQAIGFVFQQFHILGHRTTRENIDLKLSIARTPTTTRTRLIDEALDKVGLTHRTHSHARNLSGGEKQRLAIARAIVNKPQIVLADEPTGNLDARNTDLILTLLDDFSAAGIAIVVITHSDRTAAWSHRNVYIDDGVLTNTPPRS</sequence>
<dbReference type="AlphaFoldDB" id="C7R084"/>
<dbReference type="InterPro" id="IPR003593">
    <property type="entry name" value="AAA+_ATPase"/>
</dbReference>
<dbReference type="GO" id="GO:0022857">
    <property type="term" value="F:transmembrane transporter activity"/>
    <property type="evidence" value="ECO:0007669"/>
    <property type="project" value="TreeGrafter"/>
</dbReference>
<dbReference type="GO" id="GO:0005886">
    <property type="term" value="C:plasma membrane"/>
    <property type="evidence" value="ECO:0007669"/>
    <property type="project" value="TreeGrafter"/>
</dbReference>
<dbReference type="GO" id="GO:0005524">
    <property type="term" value="F:ATP binding"/>
    <property type="evidence" value="ECO:0007669"/>
    <property type="project" value="UniProtKB-KW"/>
</dbReference>
<keyword evidence="6" id="KW-1185">Reference proteome</keyword>
<organism evidence="5 6">
    <name type="scientific">Jonesia denitrificans (strain ATCC 14870 / DSM 20603 / BCRC 15368 / CIP 55.134 / JCM 11481 / NBRC 15587 / NCTC 10816 / Prevot 55134)</name>
    <name type="common">Listeria denitrificans</name>
    <dbReference type="NCBI Taxonomy" id="471856"/>
    <lineage>
        <taxon>Bacteria</taxon>
        <taxon>Bacillati</taxon>
        <taxon>Actinomycetota</taxon>
        <taxon>Actinomycetes</taxon>
        <taxon>Micrococcales</taxon>
        <taxon>Jonesiaceae</taxon>
        <taxon>Jonesia</taxon>
    </lineage>
</organism>
<dbReference type="PANTHER" id="PTHR24220:SF86">
    <property type="entry name" value="ABC TRANSPORTER ABCH.1"/>
    <property type="match status" value="1"/>
</dbReference>
<evidence type="ECO:0000256" key="1">
    <source>
        <dbReference type="ARBA" id="ARBA00022448"/>
    </source>
</evidence>
<reference evidence="5 6" key="1">
    <citation type="journal article" date="2009" name="Stand. Genomic Sci.">
        <title>Complete genome sequence of Jonesia denitrificans type strain (Prevot 55134).</title>
        <authorList>
            <person name="Pukall R."/>
            <person name="Gehrich-Schroter G."/>
            <person name="Lapidus A."/>
            <person name="Nolan M."/>
            <person name="Glavina Del Rio T."/>
            <person name="Lucas S."/>
            <person name="Chen F."/>
            <person name="Tice H."/>
            <person name="Pitluck S."/>
            <person name="Cheng J.F."/>
            <person name="Copeland A."/>
            <person name="Saunders E."/>
            <person name="Brettin T."/>
            <person name="Detter J.C."/>
            <person name="Bruce D."/>
            <person name="Goodwin L."/>
            <person name="Pati A."/>
            <person name="Ivanova N."/>
            <person name="Mavromatis K."/>
            <person name="Ovchinnikova G."/>
            <person name="Chen A."/>
            <person name="Palaniappan K."/>
            <person name="Land M."/>
            <person name="Hauser L."/>
            <person name="Chang Y.J."/>
            <person name="Jeffries C.D."/>
            <person name="Chain P."/>
            <person name="Goker M."/>
            <person name="Bristow J."/>
            <person name="Eisen J.A."/>
            <person name="Markowitz V."/>
            <person name="Hugenholtz P."/>
            <person name="Kyrpides N.C."/>
            <person name="Klenk H.P."/>
            <person name="Han C."/>
        </authorList>
    </citation>
    <scope>NUCLEOTIDE SEQUENCE [LARGE SCALE GENOMIC DNA]</scope>
    <source>
        <strain evidence="6">ATCC 14870 / DSM 20603 / BCRC 15368 / CIP 55.134 / JCM 11481 / NBRC 15587 / NCTC 10816 / Prevot 55134</strain>
    </source>
</reference>
<dbReference type="OrthoDB" id="9802264at2"/>
<evidence type="ECO:0000256" key="3">
    <source>
        <dbReference type="ARBA" id="ARBA00022840"/>
    </source>
</evidence>
<dbReference type="CDD" id="cd03255">
    <property type="entry name" value="ABC_MJ0796_LolCDE_FtsE"/>
    <property type="match status" value="1"/>
</dbReference>
<dbReference type="KEGG" id="jde:Jden_0479"/>
<dbReference type="STRING" id="471856.Jden_0479"/>
<keyword evidence="2" id="KW-0547">Nucleotide-binding</keyword>
<proteinExistence type="predicted"/>
<dbReference type="InterPro" id="IPR017911">
    <property type="entry name" value="MacB-like_ATP-bd"/>
</dbReference>
<dbReference type="Gene3D" id="3.40.50.300">
    <property type="entry name" value="P-loop containing nucleotide triphosphate hydrolases"/>
    <property type="match status" value="1"/>
</dbReference>
<dbReference type="PANTHER" id="PTHR24220">
    <property type="entry name" value="IMPORT ATP-BINDING PROTEIN"/>
    <property type="match status" value="1"/>
</dbReference>
<dbReference type="InterPro" id="IPR015854">
    <property type="entry name" value="ABC_transpr_LolD-like"/>
</dbReference>
<dbReference type="GO" id="GO:0016887">
    <property type="term" value="F:ATP hydrolysis activity"/>
    <property type="evidence" value="ECO:0007669"/>
    <property type="project" value="InterPro"/>
</dbReference>
<dbReference type="HOGENOM" id="CLU_000604_1_22_11"/>
<dbReference type="Pfam" id="PF00005">
    <property type="entry name" value="ABC_tran"/>
    <property type="match status" value="1"/>
</dbReference>
<dbReference type="RefSeq" id="WP_015770772.1">
    <property type="nucleotide sequence ID" value="NC_013174.1"/>
</dbReference>
<name>C7R084_JONDD</name>
<evidence type="ECO:0000313" key="5">
    <source>
        <dbReference type="EMBL" id="ACV08143.1"/>
    </source>
</evidence>
<accession>C7R084</accession>
<keyword evidence="3" id="KW-0067">ATP-binding</keyword>
<dbReference type="InterPro" id="IPR027417">
    <property type="entry name" value="P-loop_NTPase"/>
</dbReference>
<evidence type="ECO:0000256" key="2">
    <source>
        <dbReference type="ARBA" id="ARBA00022741"/>
    </source>
</evidence>
<feature type="domain" description="ABC transporter" evidence="4">
    <location>
        <begin position="5"/>
        <end position="227"/>
    </location>
</feature>
<dbReference type="PROSITE" id="PS50893">
    <property type="entry name" value="ABC_TRANSPORTER_2"/>
    <property type="match status" value="1"/>
</dbReference>
<keyword evidence="1" id="KW-0813">Transport</keyword>
<gene>
    <name evidence="5" type="ordered locus">Jden_0479</name>
</gene>
<dbReference type="SMART" id="SM00382">
    <property type="entry name" value="AAA"/>
    <property type="match status" value="1"/>
</dbReference>